<keyword evidence="2" id="KW-1133">Transmembrane helix</keyword>
<keyword evidence="3" id="KW-1185">Reference proteome</keyword>
<evidence type="ECO:0000256" key="1">
    <source>
        <dbReference type="SAM" id="MobiDB-lite"/>
    </source>
</evidence>
<evidence type="ECO:0000313" key="3">
    <source>
        <dbReference type="Proteomes" id="UP000694925"/>
    </source>
</evidence>
<feature type="transmembrane region" description="Helical" evidence="2">
    <location>
        <begin position="51"/>
        <end position="67"/>
    </location>
</feature>
<feature type="transmembrane region" description="Helical" evidence="2">
    <location>
        <begin position="88"/>
        <end position="107"/>
    </location>
</feature>
<accession>A0AAJ7N733</accession>
<keyword evidence="2" id="KW-0812">Transmembrane</keyword>
<dbReference type="RefSeq" id="XP_017880153.1">
    <property type="nucleotide sequence ID" value="XM_018024664.2"/>
</dbReference>
<proteinExistence type="predicted"/>
<feature type="compositionally biased region" description="Acidic residues" evidence="1">
    <location>
        <begin position="340"/>
        <end position="354"/>
    </location>
</feature>
<protein>
    <submittedName>
        <fullName evidence="4">Uncharacterized protein LOC108624998</fullName>
    </submittedName>
</protein>
<dbReference type="Proteomes" id="UP000694925">
    <property type="component" value="Unplaced"/>
</dbReference>
<feature type="transmembrane region" description="Helical" evidence="2">
    <location>
        <begin position="209"/>
        <end position="231"/>
    </location>
</feature>
<evidence type="ECO:0000256" key="2">
    <source>
        <dbReference type="SAM" id="Phobius"/>
    </source>
</evidence>
<dbReference type="KEGG" id="ccal:108624998"/>
<sequence length="354" mass="41606">MSRGTTAFDWLLDLHSFLDVSKFNPMVSNLWDKETFDAYRTADTKIKKSDVLLGYLITFWIVLYIVYEKCLNSLLRRMRVPLMQRSRIIEAVWSCGFCFGSVCYLKSPTIKPLNLFPGERDVTHEELGALLHKSFYLHRAGTELLSHGAWIKAWTNLLFASFVMSPYREKWCTVVSTFLFYKAIDTILINICRILLCVSHFIGRKLPKLFFLLHCFSWTFLYTLFVPKLMLGLEETNYTKAQLGLWLWFVAECLDSVWFRLLGCARATYWLEICLFPPPTREAIELAGIQKRHRESLKKLVDRTSKKTELWQTLFCAVAIKKKIKRIRQAKRNDRVEETTERDEEEDVVELTEM</sequence>
<feature type="transmembrane region" description="Helical" evidence="2">
    <location>
        <begin position="179"/>
        <end position="203"/>
    </location>
</feature>
<evidence type="ECO:0000313" key="4">
    <source>
        <dbReference type="RefSeq" id="XP_017880153.1"/>
    </source>
</evidence>
<dbReference type="AlphaFoldDB" id="A0AAJ7N733"/>
<organism evidence="3 4">
    <name type="scientific">Ceratina calcarata</name>
    <dbReference type="NCBI Taxonomy" id="156304"/>
    <lineage>
        <taxon>Eukaryota</taxon>
        <taxon>Metazoa</taxon>
        <taxon>Ecdysozoa</taxon>
        <taxon>Arthropoda</taxon>
        <taxon>Hexapoda</taxon>
        <taxon>Insecta</taxon>
        <taxon>Pterygota</taxon>
        <taxon>Neoptera</taxon>
        <taxon>Endopterygota</taxon>
        <taxon>Hymenoptera</taxon>
        <taxon>Apocrita</taxon>
        <taxon>Aculeata</taxon>
        <taxon>Apoidea</taxon>
        <taxon>Anthophila</taxon>
        <taxon>Apidae</taxon>
        <taxon>Ceratina</taxon>
        <taxon>Zadontomerus</taxon>
    </lineage>
</organism>
<keyword evidence="2" id="KW-0472">Membrane</keyword>
<gene>
    <name evidence="4" type="primary">LOC108624998</name>
</gene>
<dbReference type="GeneID" id="108624998"/>
<reference evidence="4" key="1">
    <citation type="submission" date="2025-08" db="UniProtKB">
        <authorList>
            <consortium name="RefSeq"/>
        </authorList>
    </citation>
    <scope>IDENTIFICATION</scope>
    <source>
        <tissue evidence="4">Whole body</tissue>
    </source>
</reference>
<feature type="region of interest" description="Disordered" evidence="1">
    <location>
        <begin position="335"/>
        <end position="354"/>
    </location>
</feature>
<name>A0AAJ7N733_9HYME</name>